<accession>A0ABV9MX05</accession>
<keyword evidence="3" id="KW-1185">Reference proteome</keyword>
<proteinExistence type="predicted"/>
<feature type="transmembrane region" description="Helical" evidence="1">
    <location>
        <begin position="199"/>
        <end position="228"/>
    </location>
</feature>
<comment type="caution">
    <text evidence="2">The sequence shown here is derived from an EMBL/GenBank/DDBJ whole genome shotgun (WGS) entry which is preliminary data.</text>
</comment>
<feature type="transmembrane region" description="Helical" evidence="1">
    <location>
        <begin position="70"/>
        <end position="89"/>
    </location>
</feature>
<dbReference type="RefSeq" id="WP_204653319.1">
    <property type="nucleotide sequence ID" value="NZ_JAFBFD010000008.1"/>
</dbReference>
<evidence type="ECO:0000256" key="1">
    <source>
        <dbReference type="SAM" id="Phobius"/>
    </source>
</evidence>
<gene>
    <name evidence="2" type="ORF">ACFO5I_05570</name>
</gene>
<keyword evidence="1" id="KW-1133">Transmembrane helix</keyword>
<evidence type="ECO:0000313" key="2">
    <source>
        <dbReference type="EMBL" id="MFC4719193.1"/>
    </source>
</evidence>
<dbReference type="Proteomes" id="UP001595969">
    <property type="component" value="Unassembled WGS sequence"/>
</dbReference>
<name>A0ABV9MX05_9ENTE</name>
<sequence>MKKLDLKVTGVTFSILLASLMISWFFSSYFFEILTMDYQAPDLINSDKREIQKSFIIRILTWETLVDASMFYLINFLPLIVVLPTLNLFNVKRVNYQIGKNRYLNLSKEIKKKVLYYSFLSAGTASLAFSVFYSIGGLFVYRSIENIGGYSFLYPNNFYINHPYLFFISMVWTIYFAAFFVLSFITCGLVLYYQKVYQVLGILFLICFGVSSLSNIIGLPIINIYSAFTSYNTQLKTYESFVSVVLFGIIGQVLFFIGKTKVQCFYEAN</sequence>
<keyword evidence="1" id="KW-0472">Membrane</keyword>
<evidence type="ECO:0008006" key="4">
    <source>
        <dbReference type="Google" id="ProtNLM"/>
    </source>
</evidence>
<protein>
    <recommendedName>
        <fullName evidence="4">ABC-2 family transporter protein</fullName>
    </recommendedName>
</protein>
<evidence type="ECO:0000313" key="3">
    <source>
        <dbReference type="Proteomes" id="UP001595969"/>
    </source>
</evidence>
<feature type="transmembrane region" description="Helical" evidence="1">
    <location>
        <begin position="164"/>
        <end position="192"/>
    </location>
</feature>
<keyword evidence="1" id="KW-0812">Transmembrane</keyword>
<organism evidence="2 3">
    <name type="scientific">Enterococcus lemanii</name>
    <dbReference type="NCBI Taxonomy" id="1159752"/>
    <lineage>
        <taxon>Bacteria</taxon>
        <taxon>Bacillati</taxon>
        <taxon>Bacillota</taxon>
        <taxon>Bacilli</taxon>
        <taxon>Lactobacillales</taxon>
        <taxon>Enterococcaceae</taxon>
        <taxon>Enterococcus</taxon>
    </lineage>
</organism>
<dbReference type="EMBL" id="JBHSGS010000031">
    <property type="protein sequence ID" value="MFC4719193.1"/>
    <property type="molecule type" value="Genomic_DNA"/>
</dbReference>
<feature type="transmembrane region" description="Helical" evidence="1">
    <location>
        <begin position="114"/>
        <end position="144"/>
    </location>
</feature>
<reference evidence="3" key="1">
    <citation type="journal article" date="2019" name="Int. J. Syst. Evol. Microbiol.">
        <title>The Global Catalogue of Microorganisms (GCM) 10K type strain sequencing project: providing services to taxonomists for standard genome sequencing and annotation.</title>
        <authorList>
            <consortium name="The Broad Institute Genomics Platform"/>
            <consortium name="The Broad Institute Genome Sequencing Center for Infectious Disease"/>
            <person name="Wu L."/>
            <person name="Ma J."/>
        </authorList>
    </citation>
    <scope>NUCLEOTIDE SEQUENCE [LARGE SCALE GENOMIC DNA]</scope>
    <source>
        <strain evidence="3">CGMCC 1.19032</strain>
    </source>
</reference>
<feature type="transmembrane region" description="Helical" evidence="1">
    <location>
        <begin position="240"/>
        <end position="257"/>
    </location>
</feature>
<feature type="transmembrane region" description="Helical" evidence="1">
    <location>
        <begin position="12"/>
        <end position="31"/>
    </location>
</feature>